<dbReference type="InterPro" id="IPR001867">
    <property type="entry name" value="OmpR/PhoB-type_DNA-bd"/>
</dbReference>
<dbReference type="InterPro" id="IPR058852">
    <property type="entry name" value="HTH_77"/>
</dbReference>
<keyword evidence="2" id="KW-0902">Two-component regulatory system</keyword>
<dbReference type="Proteomes" id="UP001614394">
    <property type="component" value="Unassembled WGS sequence"/>
</dbReference>
<dbReference type="InterPro" id="IPR027417">
    <property type="entry name" value="P-loop_NTPase"/>
</dbReference>
<evidence type="ECO:0000313" key="6">
    <source>
        <dbReference type="EMBL" id="MFI9102958.1"/>
    </source>
</evidence>
<dbReference type="SUPFAM" id="SSF52540">
    <property type="entry name" value="P-loop containing nucleoside triphosphate hydrolases"/>
    <property type="match status" value="1"/>
</dbReference>
<accession>A0ABW8C958</accession>
<evidence type="ECO:0000256" key="3">
    <source>
        <dbReference type="ARBA" id="ARBA00023125"/>
    </source>
</evidence>
<evidence type="ECO:0000259" key="5">
    <source>
        <dbReference type="PROSITE" id="PS51755"/>
    </source>
</evidence>
<feature type="domain" description="OmpR/PhoB-type" evidence="5">
    <location>
        <begin position="1"/>
        <end position="96"/>
    </location>
</feature>
<dbReference type="Pfam" id="PF00486">
    <property type="entry name" value="Trans_reg_C"/>
    <property type="match status" value="1"/>
</dbReference>
<dbReference type="InterPro" id="IPR036388">
    <property type="entry name" value="WH-like_DNA-bd_sf"/>
</dbReference>
<dbReference type="SUPFAM" id="SSF48452">
    <property type="entry name" value="TPR-like"/>
    <property type="match status" value="2"/>
</dbReference>
<dbReference type="PROSITE" id="PS51755">
    <property type="entry name" value="OMPR_PHOB"/>
    <property type="match status" value="1"/>
</dbReference>
<dbReference type="Pfam" id="PF00931">
    <property type="entry name" value="NB-ARC"/>
    <property type="match status" value="1"/>
</dbReference>
<dbReference type="SUPFAM" id="SSF46894">
    <property type="entry name" value="C-terminal effector domain of the bipartite response regulators"/>
    <property type="match status" value="1"/>
</dbReference>
<dbReference type="InterPro" id="IPR005158">
    <property type="entry name" value="BTAD"/>
</dbReference>
<evidence type="ECO:0000256" key="2">
    <source>
        <dbReference type="ARBA" id="ARBA00023012"/>
    </source>
</evidence>
<dbReference type="EMBL" id="JBITYG010000006">
    <property type="protein sequence ID" value="MFI9102958.1"/>
    <property type="molecule type" value="Genomic_DNA"/>
</dbReference>
<dbReference type="CDD" id="cd15831">
    <property type="entry name" value="BTAD"/>
    <property type="match status" value="1"/>
</dbReference>
<dbReference type="SMART" id="SM01043">
    <property type="entry name" value="BTAD"/>
    <property type="match status" value="1"/>
</dbReference>
<dbReference type="RefSeq" id="WP_399651262.1">
    <property type="nucleotide sequence ID" value="NZ_JBITYG010000006.1"/>
</dbReference>
<evidence type="ECO:0000313" key="7">
    <source>
        <dbReference type="Proteomes" id="UP001614394"/>
    </source>
</evidence>
<dbReference type="Gene3D" id="1.25.40.10">
    <property type="entry name" value="Tetratricopeptide repeat domain"/>
    <property type="match status" value="3"/>
</dbReference>
<organism evidence="6 7">
    <name type="scientific">Streptomyces fildesensis</name>
    <dbReference type="NCBI Taxonomy" id="375757"/>
    <lineage>
        <taxon>Bacteria</taxon>
        <taxon>Bacillati</taxon>
        <taxon>Actinomycetota</taxon>
        <taxon>Actinomycetes</taxon>
        <taxon>Kitasatosporales</taxon>
        <taxon>Streptomycetaceae</taxon>
        <taxon>Streptomyces</taxon>
    </lineage>
</organism>
<evidence type="ECO:0000256" key="1">
    <source>
        <dbReference type="ARBA" id="ARBA00005820"/>
    </source>
</evidence>
<dbReference type="PRINTS" id="PR00364">
    <property type="entry name" value="DISEASERSIST"/>
</dbReference>
<dbReference type="InterPro" id="IPR016032">
    <property type="entry name" value="Sig_transdc_resp-reg_C-effctor"/>
</dbReference>
<comment type="caution">
    <text evidence="6">The sequence shown here is derived from an EMBL/GenBank/DDBJ whole genome shotgun (WGS) entry which is preliminary data.</text>
</comment>
<comment type="similarity">
    <text evidence="1">Belongs to the AfsR/DnrI/RedD regulatory family.</text>
</comment>
<dbReference type="Pfam" id="PF03704">
    <property type="entry name" value="BTAD"/>
    <property type="match status" value="1"/>
</dbReference>
<proteinExistence type="inferred from homology"/>
<feature type="DNA-binding region" description="OmpR/PhoB-type" evidence="4">
    <location>
        <begin position="1"/>
        <end position="96"/>
    </location>
</feature>
<dbReference type="SMART" id="SM00862">
    <property type="entry name" value="Trans_reg_C"/>
    <property type="match status" value="1"/>
</dbReference>
<dbReference type="PANTHER" id="PTHR47691:SF3">
    <property type="entry name" value="HTH-TYPE TRANSCRIPTIONAL REGULATOR RV0890C-RELATED"/>
    <property type="match status" value="1"/>
</dbReference>
<keyword evidence="3 4" id="KW-0238">DNA-binding</keyword>
<dbReference type="Gene3D" id="1.10.10.10">
    <property type="entry name" value="Winged helix-like DNA-binding domain superfamily/Winged helix DNA-binding domain"/>
    <property type="match status" value="1"/>
</dbReference>
<sequence length="1092" mass="117009">MRFEVLGPLQVRTDQGALVTVREPKVRALLADLLAHHGQPISADRLIDDLWGEAVPGNPVNTLQTKVSQLRRTLELAEPGGRELVVHGPAGYLLQMPDDALDSARFAALTLQARRTPDPHARVPLLGEALALWRGPAFAEFRDHAFAQPAAIRLDEQRLTAVEELTGIRLGLGEHRALADELGDLVREHPLRDGLRALHLQSLYRSGRQAEALESYRELTERLADELGLDPGPELVALHRAILRQDPDLVPGPTPAAPSVHAARTPGPDVAAAAPRTNLPAAASDLIGRGQDVVQVRGLLASNRLVTLTGPGGVGKTRLALAAAEAASDAFPDGVWLIELAAETARTGDATEVATAVADVLGIRDHSAGDVPSWRTEDRLAHALGTRRLLLVLDNCEHIVQPVAGLAGSLLRHAPGLRILATSREPLAISGETLHEVEPLRESDAVQLFAARASAAAPGFALGPANADAVALLCERLDGMPLALELAAARVRALGVHELAERLRDRFRLLNAGRRDAPARHRTLRAVIDWSWGLLTDSERSVLRRLAVFSGGCTLSAAEDVCTAEDVPADDVLDVVTRLVDRSLITVLNSEEGPRYRMLESIAAYSLERLDEAGETRLARRRHRIHYTELAERAEPWLYGPDQRRWLRRLDSDSANLRSALSDATSGSRPDGGADGAADLAVRQVNALAWYWFLCGRMGEARRSFDLALGCRALGDDGAPLDRGSLGRGSALARQAGFELLAGDHAQPKQPKQPNGGEYDAADPRARWFLAHARCGFAGPSDEIPSDGVPTAELLAEFHAADDAWGIAATHSTRATEASYRGDLAALREHAVDSAARFAELGDRWGQLQSAEQLGILAEIAGDYDEAARLHRDGVRIAEELQLWTDVSFRLSRLGRIALLTAEYGSAAELHERARRLAAEQSHRPAEQFAETGLALGARRQGDLDAAEKHLRPWLDWNRRMGVHSGTALILAQLGFVAEQRGDAREAYALHLEGLIAAHRTGDPRAVALALEGLAGAQALAGRPIPAARLLGTAAALRESVGTPLPPAERGDVARATARATEALGAAVFATAFQQGVVAATRGKPVASSGAP</sequence>
<evidence type="ECO:0000256" key="4">
    <source>
        <dbReference type="PROSITE-ProRule" id="PRU01091"/>
    </source>
</evidence>
<dbReference type="InterPro" id="IPR011990">
    <property type="entry name" value="TPR-like_helical_dom_sf"/>
</dbReference>
<name>A0ABW8C958_9ACTN</name>
<dbReference type="Pfam" id="PF25872">
    <property type="entry name" value="HTH_77"/>
    <property type="match status" value="1"/>
</dbReference>
<protein>
    <submittedName>
        <fullName evidence="6">BTAD domain-containing putative transcriptional regulator</fullName>
    </submittedName>
</protein>
<dbReference type="Gene3D" id="3.40.50.300">
    <property type="entry name" value="P-loop containing nucleotide triphosphate hydrolases"/>
    <property type="match status" value="1"/>
</dbReference>
<reference evidence="6 7" key="1">
    <citation type="submission" date="2024-10" db="EMBL/GenBank/DDBJ databases">
        <title>The Natural Products Discovery Center: Release of the First 8490 Sequenced Strains for Exploring Actinobacteria Biosynthetic Diversity.</title>
        <authorList>
            <person name="Kalkreuter E."/>
            <person name="Kautsar S.A."/>
            <person name="Yang D."/>
            <person name="Bader C.D."/>
            <person name="Teijaro C.N."/>
            <person name="Fluegel L."/>
            <person name="Davis C.M."/>
            <person name="Simpson J.R."/>
            <person name="Lauterbach L."/>
            <person name="Steele A.D."/>
            <person name="Gui C."/>
            <person name="Meng S."/>
            <person name="Li G."/>
            <person name="Viehrig K."/>
            <person name="Ye F."/>
            <person name="Su P."/>
            <person name="Kiefer A.F."/>
            <person name="Nichols A."/>
            <person name="Cepeda A.J."/>
            <person name="Yan W."/>
            <person name="Fan B."/>
            <person name="Jiang Y."/>
            <person name="Adhikari A."/>
            <person name="Zheng C.-J."/>
            <person name="Schuster L."/>
            <person name="Cowan T.M."/>
            <person name="Smanski M.J."/>
            <person name="Chevrette M.G."/>
            <person name="De Carvalho L.P.S."/>
            <person name="Shen B."/>
        </authorList>
    </citation>
    <scope>NUCLEOTIDE SEQUENCE [LARGE SCALE GENOMIC DNA]</scope>
    <source>
        <strain evidence="6 7">NPDC053399</strain>
    </source>
</reference>
<gene>
    <name evidence="6" type="ORF">ACIGXA_20785</name>
</gene>
<dbReference type="InterPro" id="IPR002182">
    <property type="entry name" value="NB-ARC"/>
</dbReference>
<dbReference type="PANTHER" id="PTHR47691">
    <property type="entry name" value="REGULATOR-RELATED"/>
    <property type="match status" value="1"/>
</dbReference>
<keyword evidence="7" id="KW-1185">Reference proteome</keyword>